<evidence type="ECO:0000259" key="1">
    <source>
        <dbReference type="Pfam" id="PF20408"/>
    </source>
</evidence>
<dbReference type="OrthoDB" id="652634at2"/>
<sequence length="223" mass="23113">MPDPTAVVEVETSQGPARVHRYAVSGTSRGLLLLGHGAGGGVGAADLQVLTRLVDHGWEIGLVEQPWRVAGRKVATRPPALDAAWRDLVPRYLEHHPAPRVVVGGRSAGARVACRNAPGDAAIGLPRAVAVVCLAFPLHPPGRPEKSRVAELQTPLADGIPTLVVQGLKDPFGPPTEVTEALGADPGPVTVHPVPGNHSPTTSLVAMCGTVADWLDAHTDGLP</sequence>
<dbReference type="PANTHER" id="PTHR13136:SF11">
    <property type="entry name" value="TESTIS-EXPRESSED PROTEIN 30"/>
    <property type="match status" value="1"/>
</dbReference>
<evidence type="ECO:0000313" key="3">
    <source>
        <dbReference type="Proteomes" id="UP000319516"/>
    </source>
</evidence>
<dbReference type="InterPro" id="IPR029058">
    <property type="entry name" value="AB_hydrolase_fold"/>
</dbReference>
<dbReference type="RefSeq" id="WP_141784352.1">
    <property type="nucleotide sequence ID" value="NZ_BAAAIK010000004.1"/>
</dbReference>
<protein>
    <recommendedName>
        <fullName evidence="1">KANL3/Tex30 alpha/beta hydrolase-like domain-containing protein</fullName>
    </recommendedName>
</protein>
<feature type="domain" description="KANL3/Tex30 alpha/beta hydrolase-like" evidence="1">
    <location>
        <begin position="30"/>
        <end position="194"/>
    </location>
</feature>
<organism evidence="2 3">
    <name type="scientific">Ornithinicoccus hortensis</name>
    <dbReference type="NCBI Taxonomy" id="82346"/>
    <lineage>
        <taxon>Bacteria</taxon>
        <taxon>Bacillati</taxon>
        <taxon>Actinomycetota</taxon>
        <taxon>Actinomycetes</taxon>
        <taxon>Micrococcales</taxon>
        <taxon>Intrasporangiaceae</taxon>
        <taxon>Ornithinicoccus</taxon>
    </lineage>
</organism>
<dbReference type="InterPro" id="IPR026555">
    <property type="entry name" value="NSL3/Tex30"/>
</dbReference>
<dbReference type="PANTHER" id="PTHR13136">
    <property type="entry name" value="TESTIS DEVELOPMENT PROTEIN PRTD"/>
    <property type="match status" value="1"/>
</dbReference>
<dbReference type="InterPro" id="IPR046879">
    <property type="entry name" value="KANL3/Tex30_Abhydrolase"/>
</dbReference>
<proteinExistence type="predicted"/>
<comment type="caution">
    <text evidence="2">The sequence shown here is derived from an EMBL/GenBank/DDBJ whole genome shotgun (WGS) entry which is preliminary data.</text>
</comment>
<reference evidence="2 3" key="1">
    <citation type="submission" date="2019-06" db="EMBL/GenBank/DDBJ databases">
        <title>Sequencing the genomes of 1000 actinobacteria strains.</title>
        <authorList>
            <person name="Klenk H.-P."/>
        </authorList>
    </citation>
    <scope>NUCLEOTIDE SEQUENCE [LARGE SCALE GENOMIC DNA]</scope>
    <source>
        <strain evidence="2 3">DSM 12335</strain>
    </source>
</reference>
<dbReference type="SUPFAM" id="SSF53474">
    <property type="entry name" value="alpha/beta-Hydrolases"/>
    <property type="match status" value="1"/>
</dbReference>
<evidence type="ECO:0000313" key="2">
    <source>
        <dbReference type="EMBL" id="TQL50191.1"/>
    </source>
</evidence>
<dbReference type="Proteomes" id="UP000319516">
    <property type="component" value="Unassembled WGS sequence"/>
</dbReference>
<dbReference type="AlphaFoldDB" id="A0A542YQ66"/>
<dbReference type="Pfam" id="PF20408">
    <property type="entry name" value="Abhydrolase_11"/>
    <property type="match status" value="1"/>
</dbReference>
<name>A0A542YQ66_9MICO</name>
<accession>A0A542YQ66</accession>
<keyword evidence="3" id="KW-1185">Reference proteome</keyword>
<gene>
    <name evidence="2" type="ORF">FB467_1295</name>
</gene>
<dbReference type="EMBL" id="VFOP01000001">
    <property type="protein sequence ID" value="TQL50191.1"/>
    <property type="molecule type" value="Genomic_DNA"/>
</dbReference>
<dbReference type="Gene3D" id="3.40.50.1820">
    <property type="entry name" value="alpha/beta hydrolase"/>
    <property type="match status" value="1"/>
</dbReference>